<protein>
    <submittedName>
        <fullName evidence="2">Uncharacterized protein</fullName>
    </submittedName>
</protein>
<evidence type="ECO:0000256" key="1">
    <source>
        <dbReference type="SAM" id="SignalP"/>
    </source>
</evidence>
<organism evidence="2 3">
    <name type="scientific">Sphingomonas longa</name>
    <dbReference type="NCBI Taxonomy" id="2778730"/>
    <lineage>
        <taxon>Bacteria</taxon>
        <taxon>Pseudomonadati</taxon>
        <taxon>Pseudomonadota</taxon>
        <taxon>Alphaproteobacteria</taxon>
        <taxon>Sphingomonadales</taxon>
        <taxon>Sphingomonadaceae</taxon>
        <taxon>Sphingomonas</taxon>
    </lineage>
</organism>
<keyword evidence="1" id="KW-0732">Signal</keyword>
<feature type="signal peptide" evidence="1">
    <location>
        <begin position="1"/>
        <end position="19"/>
    </location>
</feature>
<gene>
    <name evidence="2" type="ORF">ILT43_06135</name>
</gene>
<reference evidence="2 3" key="1">
    <citation type="submission" date="2020-12" db="EMBL/GenBank/DDBJ databases">
        <title>Sphingomonas sp.</title>
        <authorList>
            <person name="Kim M.K."/>
        </authorList>
    </citation>
    <scope>NUCLEOTIDE SEQUENCE [LARGE SCALE GENOMIC DNA]</scope>
    <source>
        <strain evidence="2 3">BT552</strain>
    </source>
</reference>
<comment type="caution">
    <text evidence="2">The sequence shown here is derived from an EMBL/GenBank/DDBJ whole genome shotgun (WGS) entry which is preliminary data.</text>
</comment>
<dbReference type="Proteomes" id="UP000763641">
    <property type="component" value="Unassembled WGS sequence"/>
</dbReference>
<proteinExistence type="predicted"/>
<keyword evidence="3" id="KW-1185">Reference proteome</keyword>
<dbReference type="EMBL" id="JAFEMC010000002">
    <property type="protein sequence ID" value="MBM6575944.1"/>
    <property type="molecule type" value="Genomic_DNA"/>
</dbReference>
<dbReference type="RefSeq" id="WP_204196510.1">
    <property type="nucleotide sequence ID" value="NZ_JAFEMC010000002.1"/>
</dbReference>
<accession>A0ABS2D4W1</accession>
<evidence type="ECO:0000313" key="3">
    <source>
        <dbReference type="Proteomes" id="UP000763641"/>
    </source>
</evidence>
<feature type="chain" id="PRO_5046857313" evidence="1">
    <location>
        <begin position="20"/>
        <end position="272"/>
    </location>
</feature>
<sequence>MLRGALLAALFAAAVPAAAQKVNVPAILPDASSADDIIVTALRIPREKLPTGVYWDYQTLLSSKIARENAQMFLRCALKSSDFKSIRMVVDGEPNSANARFAQGWIRKTHRGCYPPTTLAGYTTPAKPYTIADVGGSILDRGVIVESVLKSYAPDAALTPSITADAAVQGRFQQREGLRNRLRLPNDLDALVFASCLVRQQPVLATRLFQSEPGSLLERGLTQTIIVQGRECVGQASRVTVDPSLLRVYIIDAFYRWVVASRGLESLIPADA</sequence>
<evidence type="ECO:0000313" key="2">
    <source>
        <dbReference type="EMBL" id="MBM6575944.1"/>
    </source>
</evidence>
<name>A0ABS2D4W1_9SPHN</name>